<gene>
    <name evidence="5" type="ORF">A2664_03520</name>
</gene>
<dbReference type="InterPro" id="IPR054374">
    <property type="entry name" value="AF1548-like_C"/>
</dbReference>
<dbReference type="STRING" id="1802301.A2664_03520"/>
<dbReference type="InterPro" id="IPR005144">
    <property type="entry name" value="ATP-cone_dom"/>
</dbReference>
<keyword evidence="1 3" id="KW-0547">Nucleotide-binding</keyword>
<dbReference type="AlphaFoldDB" id="A0A1G2M3P0"/>
<sequence length="279" mass="31765">MQKQVEIIKANGEREFFDEGKLRASLLRAGAEDSQVEAVLRHISKELEDGMTTDHIYRHAFSVLKDVQNPRAIRRYSLRRALIDLGPTGFPFERFLAKLFASQGFEVKNDQILQGRCVPHEVDLVAYNENKLVMVESKFHNRMGEKSDVKVALYVKARFDDLSEQLFDYGKARPLDEGWLVTNTKFTENAIKFGVCAGLKMVGWNYPEKGSMRDLIEDSRLHPVTCLPSLTKEERELLLNNDMVLCSQILDSQSKLIELGIKREKVTTIAAEAEALCGR</sequence>
<evidence type="ECO:0000256" key="1">
    <source>
        <dbReference type="ARBA" id="ARBA00022741"/>
    </source>
</evidence>
<name>A0A1G2M3P0_9BACT</name>
<accession>A0A1G2M3P0</accession>
<comment type="caution">
    <text evidence="5">The sequence shown here is derived from an EMBL/GenBank/DDBJ whole genome shotgun (WGS) entry which is preliminary data.</text>
</comment>
<evidence type="ECO:0000313" key="5">
    <source>
        <dbReference type="EMBL" id="OHA17661.1"/>
    </source>
</evidence>
<protein>
    <recommendedName>
        <fullName evidence="4">ATP-cone domain-containing protein</fullName>
    </recommendedName>
</protein>
<evidence type="ECO:0000256" key="3">
    <source>
        <dbReference type="PROSITE-ProRule" id="PRU00492"/>
    </source>
</evidence>
<proteinExistence type="predicted"/>
<dbReference type="PROSITE" id="PS51161">
    <property type="entry name" value="ATP_CONE"/>
    <property type="match status" value="1"/>
</dbReference>
<dbReference type="InterPro" id="IPR011335">
    <property type="entry name" value="Restrct_endonuc-II-like"/>
</dbReference>
<dbReference type="Gene3D" id="3.40.1350.10">
    <property type="match status" value="1"/>
</dbReference>
<evidence type="ECO:0000256" key="2">
    <source>
        <dbReference type="ARBA" id="ARBA00022840"/>
    </source>
</evidence>
<keyword evidence="2 3" id="KW-0067">ATP-binding</keyword>
<dbReference type="Proteomes" id="UP000178873">
    <property type="component" value="Unassembled WGS sequence"/>
</dbReference>
<dbReference type="GO" id="GO:0005524">
    <property type="term" value="F:ATP binding"/>
    <property type="evidence" value="ECO:0007669"/>
    <property type="project" value="UniProtKB-UniRule"/>
</dbReference>
<dbReference type="GO" id="GO:0003676">
    <property type="term" value="F:nucleic acid binding"/>
    <property type="evidence" value="ECO:0007669"/>
    <property type="project" value="InterPro"/>
</dbReference>
<dbReference type="CDD" id="cd22308">
    <property type="entry name" value="Af1548-like"/>
    <property type="match status" value="1"/>
</dbReference>
<dbReference type="Pfam" id="PF22357">
    <property type="entry name" value="AF1548-like_C"/>
    <property type="match status" value="1"/>
</dbReference>
<dbReference type="Pfam" id="PF03477">
    <property type="entry name" value="ATP-cone"/>
    <property type="match status" value="1"/>
</dbReference>
<reference evidence="5 6" key="1">
    <citation type="journal article" date="2016" name="Nat. Commun.">
        <title>Thousands of microbial genomes shed light on interconnected biogeochemical processes in an aquifer system.</title>
        <authorList>
            <person name="Anantharaman K."/>
            <person name="Brown C.T."/>
            <person name="Hug L.A."/>
            <person name="Sharon I."/>
            <person name="Castelle C.J."/>
            <person name="Probst A.J."/>
            <person name="Thomas B.C."/>
            <person name="Singh A."/>
            <person name="Wilkins M.J."/>
            <person name="Karaoz U."/>
            <person name="Brodie E.L."/>
            <person name="Williams K.H."/>
            <person name="Hubbard S.S."/>
            <person name="Banfield J.F."/>
        </authorList>
    </citation>
    <scope>NUCLEOTIDE SEQUENCE [LARGE SCALE GENOMIC DNA]</scope>
</reference>
<evidence type="ECO:0000259" key="4">
    <source>
        <dbReference type="PROSITE" id="PS51161"/>
    </source>
</evidence>
<dbReference type="InterPro" id="IPR011856">
    <property type="entry name" value="tRNA_endonuc-like_dom_sf"/>
</dbReference>
<dbReference type="EMBL" id="MHRF01000013">
    <property type="protein sequence ID" value="OHA17661.1"/>
    <property type="molecule type" value="Genomic_DNA"/>
</dbReference>
<evidence type="ECO:0000313" key="6">
    <source>
        <dbReference type="Proteomes" id="UP000178873"/>
    </source>
</evidence>
<organism evidence="5 6">
    <name type="scientific">Candidatus Taylorbacteria bacterium RIFCSPHIGHO2_01_FULL_46_22b</name>
    <dbReference type="NCBI Taxonomy" id="1802301"/>
    <lineage>
        <taxon>Bacteria</taxon>
        <taxon>Candidatus Tayloriibacteriota</taxon>
    </lineage>
</organism>
<feature type="domain" description="ATP-cone" evidence="4">
    <location>
        <begin position="5"/>
        <end position="87"/>
    </location>
</feature>
<dbReference type="SUPFAM" id="SSF52980">
    <property type="entry name" value="Restriction endonuclease-like"/>
    <property type="match status" value="1"/>
</dbReference>